<evidence type="ECO:0000256" key="1">
    <source>
        <dbReference type="SAM" id="Phobius"/>
    </source>
</evidence>
<dbReference type="AlphaFoldDB" id="A0A4R2JKB1"/>
<evidence type="ECO:0000313" key="3">
    <source>
        <dbReference type="Proteomes" id="UP000295680"/>
    </source>
</evidence>
<dbReference type="RefSeq" id="WP_243726930.1">
    <property type="nucleotide sequence ID" value="NZ_SLWS01000004.1"/>
</dbReference>
<comment type="caution">
    <text evidence="2">The sequence shown here is derived from an EMBL/GenBank/DDBJ whole genome shotgun (WGS) entry which is preliminary data.</text>
</comment>
<keyword evidence="3" id="KW-1185">Reference proteome</keyword>
<feature type="transmembrane region" description="Helical" evidence="1">
    <location>
        <begin position="44"/>
        <end position="65"/>
    </location>
</feature>
<organism evidence="2 3">
    <name type="scientific">Actinocrispum wychmicini</name>
    <dbReference type="NCBI Taxonomy" id="1213861"/>
    <lineage>
        <taxon>Bacteria</taxon>
        <taxon>Bacillati</taxon>
        <taxon>Actinomycetota</taxon>
        <taxon>Actinomycetes</taxon>
        <taxon>Pseudonocardiales</taxon>
        <taxon>Pseudonocardiaceae</taxon>
        <taxon>Actinocrispum</taxon>
    </lineage>
</organism>
<protein>
    <submittedName>
        <fullName evidence="2">Uncharacterized protein</fullName>
    </submittedName>
</protein>
<keyword evidence="1" id="KW-0812">Transmembrane</keyword>
<keyword evidence="1" id="KW-0472">Membrane</keyword>
<reference evidence="2 3" key="1">
    <citation type="submission" date="2019-03" db="EMBL/GenBank/DDBJ databases">
        <title>Genomic Encyclopedia of Type Strains, Phase IV (KMG-IV): sequencing the most valuable type-strain genomes for metagenomic binning, comparative biology and taxonomic classification.</title>
        <authorList>
            <person name="Goeker M."/>
        </authorList>
    </citation>
    <scope>NUCLEOTIDE SEQUENCE [LARGE SCALE GENOMIC DNA]</scope>
    <source>
        <strain evidence="2 3">DSM 45934</strain>
    </source>
</reference>
<proteinExistence type="predicted"/>
<keyword evidence="1" id="KW-1133">Transmembrane helix</keyword>
<gene>
    <name evidence="2" type="ORF">EV192_10488</name>
</gene>
<name>A0A4R2JKB1_9PSEU</name>
<dbReference type="Proteomes" id="UP000295680">
    <property type="component" value="Unassembled WGS sequence"/>
</dbReference>
<accession>A0A4R2JKB1</accession>
<feature type="transmembrane region" description="Helical" evidence="1">
    <location>
        <begin position="12"/>
        <end position="38"/>
    </location>
</feature>
<evidence type="ECO:0000313" key="2">
    <source>
        <dbReference type="EMBL" id="TCO59247.1"/>
    </source>
</evidence>
<sequence length="94" mass="9994">MSDRSAGSSPIRTVSAIMGVAVGLTFLFGFGNVLNLALRLGVPVWIAPLIAPALDLSVLGLLRAVRFSRCTTSRRSGCGRHGAFCCSRASSRWR</sequence>
<dbReference type="EMBL" id="SLWS01000004">
    <property type="protein sequence ID" value="TCO59247.1"/>
    <property type="molecule type" value="Genomic_DNA"/>
</dbReference>